<dbReference type="InterPro" id="IPR050073">
    <property type="entry name" value="2-IPM_HCS-like"/>
</dbReference>
<keyword evidence="5" id="KW-0028">Amino-acid biosynthesis</keyword>
<dbReference type="InterPro" id="IPR002034">
    <property type="entry name" value="AIPM/Hcit_synth_CS"/>
</dbReference>
<dbReference type="SUPFAM" id="SSF51569">
    <property type="entry name" value="Aldolase"/>
    <property type="match status" value="1"/>
</dbReference>
<dbReference type="NCBIfam" id="NF002086">
    <property type="entry name" value="PRK00915.1-3"/>
    <property type="match status" value="1"/>
</dbReference>
<keyword evidence="6 9" id="KW-0808">Transferase</keyword>
<comment type="pathway">
    <text evidence="1">Amino-acid biosynthesis; L-leucine biosynthesis; L-leucine from 3-methyl-2-oxobutanoate: step 1/4.</text>
</comment>
<keyword evidence="8" id="KW-0100">Branched-chain amino acid biosynthesis</keyword>
<evidence type="ECO:0000259" key="10">
    <source>
        <dbReference type="PROSITE" id="PS50991"/>
    </source>
</evidence>
<organism evidence="11 12">
    <name type="scientific">Winogradskyella rapida</name>
    <dbReference type="NCBI Taxonomy" id="549701"/>
    <lineage>
        <taxon>Bacteria</taxon>
        <taxon>Pseudomonadati</taxon>
        <taxon>Bacteroidota</taxon>
        <taxon>Flavobacteriia</taxon>
        <taxon>Flavobacteriales</taxon>
        <taxon>Flavobacteriaceae</taxon>
        <taxon>Winogradskyella</taxon>
    </lineage>
</organism>
<keyword evidence="7" id="KW-0464">Manganese</keyword>
<evidence type="ECO:0000256" key="7">
    <source>
        <dbReference type="ARBA" id="ARBA00023211"/>
    </source>
</evidence>
<reference evidence="12" key="1">
    <citation type="journal article" date="2019" name="Int. J. Syst. Evol. Microbiol.">
        <title>The Global Catalogue of Microorganisms (GCM) 10K type strain sequencing project: providing services to taxonomists for standard genome sequencing and annotation.</title>
        <authorList>
            <consortium name="The Broad Institute Genomics Platform"/>
            <consortium name="The Broad Institute Genome Sequencing Center for Infectious Disease"/>
            <person name="Wu L."/>
            <person name="Ma J."/>
        </authorList>
    </citation>
    <scope>NUCLEOTIDE SEQUENCE [LARGE SCALE GENOMIC DNA]</scope>
    <source>
        <strain evidence="12">CCUG 56098</strain>
    </source>
</reference>
<dbReference type="PROSITE" id="PS50991">
    <property type="entry name" value="PYR_CT"/>
    <property type="match status" value="1"/>
</dbReference>
<dbReference type="Proteomes" id="UP001597086">
    <property type="component" value="Unassembled WGS sequence"/>
</dbReference>
<name>A0ABW3KUX1_9FLAO</name>
<evidence type="ECO:0000256" key="3">
    <source>
        <dbReference type="ARBA" id="ARBA00012973"/>
    </source>
</evidence>
<dbReference type="Gene3D" id="3.20.20.70">
    <property type="entry name" value="Aldolase class I"/>
    <property type="match status" value="1"/>
</dbReference>
<dbReference type="RefSeq" id="WP_386117268.1">
    <property type="nucleotide sequence ID" value="NZ_JBHTKM010000063.1"/>
</dbReference>
<comment type="similarity">
    <text evidence="2">Belongs to the alpha-IPM synthase/homocitrate synthase family. LeuA type 1 subfamily.</text>
</comment>
<protein>
    <recommendedName>
        <fullName evidence="3">2-isopropylmalate synthase</fullName>
        <ecNumber evidence="3">2.3.3.13</ecNumber>
    </recommendedName>
</protein>
<dbReference type="EMBL" id="JBHTKM010000063">
    <property type="protein sequence ID" value="MFD1016453.1"/>
    <property type="molecule type" value="Genomic_DNA"/>
</dbReference>
<feature type="domain" description="Pyruvate carboxyltransferase" evidence="10">
    <location>
        <begin position="6"/>
        <end position="267"/>
    </location>
</feature>
<gene>
    <name evidence="11" type="ORF">ACFQ13_11025</name>
</gene>
<keyword evidence="12" id="KW-1185">Reference proteome</keyword>
<evidence type="ECO:0000256" key="4">
    <source>
        <dbReference type="ARBA" id="ARBA00022430"/>
    </source>
</evidence>
<dbReference type="Pfam" id="PF22617">
    <property type="entry name" value="HCS_D2"/>
    <property type="match status" value="1"/>
</dbReference>
<evidence type="ECO:0000256" key="5">
    <source>
        <dbReference type="ARBA" id="ARBA00022605"/>
    </source>
</evidence>
<keyword evidence="4" id="KW-0432">Leucine biosynthesis</keyword>
<dbReference type="PANTHER" id="PTHR10277:SF9">
    <property type="entry name" value="2-ISOPROPYLMALATE SYNTHASE 1, CHLOROPLASTIC-RELATED"/>
    <property type="match status" value="1"/>
</dbReference>
<keyword evidence="11" id="KW-0012">Acyltransferase</keyword>
<dbReference type="Gene3D" id="1.10.238.260">
    <property type="match status" value="1"/>
</dbReference>
<comment type="caution">
    <text evidence="11">The sequence shown here is derived from an EMBL/GenBank/DDBJ whole genome shotgun (WGS) entry which is preliminary data.</text>
</comment>
<dbReference type="Pfam" id="PF00682">
    <property type="entry name" value="HMGL-like"/>
    <property type="match status" value="1"/>
</dbReference>
<dbReference type="EC" id="2.3.3.13" evidence="3"/>
<dbReference type="PROSITE" id="PS00816">
    <property type="entry name" value="AIPM_HOMOCIT_SYNTH_2"/>
    <property type="match status" value="1"/>
</dbReference>
<proteinExistence type="inferred from homology"/>
<dbReference type="PANTHER" id="PTHR10277">
    <property type="entry name" value="HOMOCITRATE SYNTHASE-RELATED"/>
    <property type="match status" value="1"/>
</dbReference>
<evidence type="ECO:0000313" key="12">
    <source>
        <dbReference type="Proteomes" id="UP001597086"/>
    </source>
</evidence>
<evidence type="ECO:0000256" key="1">
    <source>
        <dbReference type="ARBA" id="ARBA00004689"/>
    </source>
</evidence>
<evidence type="ECO:0000256" key="2">
    <source>
        <dbReference type="ARBA" id="ARBA00009396"/>
    </source>
</evidence>
<dbReference type="InterPro" id="IPR054691">
    <property type="entry name" value="LeuA/HCS_post-cat"/>
</dbReference>
<dbReference type="PROSITE" id="PS00815">
    <property type="entry name" value="AIPM_HOMOCIT_SYNTH_1"/>
    <property type="match status" value="1"/>
</dbReference>
<dbReference type="CDD" id="cd07940">
    <property type="entry name" value="DRE_TIM_IPMS"/>
    <property type="match status" value="1"/>
</dbReference>
<dbReference type="InterPro" id="IPR000891">
    <property type="entry name" value="PYR_CT"/>
</dbReference>
<evidence type="ECO:0000256" key="9">
    <source>
        <dbReference type="RuleBase" id="RU003523"/>
    </source>
</evidence>
<evidence type="ECO:0000256" key="8">
    <source>
        <dbReference type="ARBA" id="ARBA00023304"/>
    </source>
</evidence>
<dbReference type="InterPro" id="IPR013785">
    <property type="entry name" value="Aldolase_TIM"/>
</dbReference>
<evidence type="ECO:0000313" key="11">
    <source>
        <dbReference type="EMBL" id="MFD1016453.1"/>
    </source>
</evidence>
<dbReference type="GO" id="GO:0003852">
    <property type="term" value="F:2-isopropylmalate synthase activity"/>
    <property type="evidence" value="ECO:0007669"/>
    <property type="project" value="UniProtKB-EC"/>
</dbReference>
<accession>A0ABW3KUX1</accession>
<sequence length="391" mass="42634">MSNNRIQIFDTTLRDGEQVPGCKLNSEQKVIIAERLDLLGVDVIEAGFPVSSPGDFKSVEAISKIVKNATVCGLTRAVENDIKVAAESLRKAKTARIHTGIGTSDSHIKHKFKSNKEAIIERAFKAVQYAKSFVEDVEFYAEDAGRTDNEYLARVCEAAIKAGATVLNIPDTTGYCLPSEYGAKIKYLKENVKGIEKAILSCHCHNDLGLATANSIEGVISGARQIECTINGIGERAGNTALEEVVMVLKQHPYLNLETNINTSMLYGTSQLVSESMGIYTQPNKAIVGANAFAHSSGIHQDGVIKNRETYEIINPADVGVTESAIVLTARSGRAALAYRAKNVGYELTKLQLDDVYSNFLSFADRKKEINDNDIHQIIETSNVYQQIISA</sequence>
<evidence type="ECO:0000256" key="6">
    <source>
        <dbReference type="ARBA" id="ARBA00022679"/>
    </source>
</evidence>